<evidence type="ECO:0000313" key="3">
    <source>
        <dbReference type="Proteomes" id="UP000032668"/>
    </source>
</evidence>
<name>A0A0D6PH94_9PROT</name>
<proteinExistence type="predicted"/>
<sequence length="481" mass="53710">MSPGEIIGLGHLEKVGEVAAFAQYMTYPALYQKHLIPDEALGILSHRWSIERNVIPNAEFHLARNVYIVGEGLVFTSEGALINATRINFSDADVERARATLAEALNSGQNPPHHGRAIMCKKRGATNYGHWLVEMLPKAFWIRNKLNAWDWPVVVHQNGLKMQTIMRQSLAALGVTSDKIIETGPEVVHFDELLLVHGLTSHAVFISPLVMECMEFIASKAPPGKADMIYAMRSPAHIRDFEDEPAIRAIFEGHGYAPIDTAPLSFLEQVSAFKTARRVVGAMGAALSNSIFCRPGTELVMFTPSSALELFFWHIAQGRKLDYHEVRTEEAGPQIGSLPWNKNLCISAEAVENILARLAVQRQQTILPLTEQPTATHLTRECACAVQWGLSFQNKRDMVHTIRLKPDGTTTGYRHHNEHSWRFKDGAIEILSIHGQLSWRFDDIGQRDEKLHLRARGRLPELAGLLAYLDELPSTETTLSG</sequence>
<keyword evidence="3" id="KW-1185">Reference proteome</keyword>
<protein>
    <submittedName>
        <fullName evidence="2">Capsule polysaccharide biosynthesis protein</fullName>
    </submittedName>
</protein>
<dbReference type="Pfam" id="PF04577">
    <property type="entry name" value="Glyco_transf_61"/>
    <property type="match status" value="1"/>
</dbReference>
<dbReference type="GO" id="GO:0016757">
    <property type="term" value="F:glycosyltransferase activity"/>
    <property type="evidence" value="ECO:0007669"/>
    <property type="project" value="InterPro"/>
</dbReference>
<dbReference type="RefSeq" id="WP_048879509.1">
    <property type="nucleotide sequence ID" value="NZ_BANC01000075.1"/>
</dbReference>
<dbReference type="InterPro" id="IPR049625">
    <property type="entry name" value="Glyco_transf_61_cat"/>
</dbReference>
<reference evidence="2 3" key="1">
    <citation type="submission" date="2012-11" db="EMBL/GenBank/DDBJ databases">
        <title>Whole genome sequence of Acidocella aminolytica 101 = DSM 11237.</title>
        <authorList>
            <person name="Azuma Y."/>
            <person name="Higashiura N."/>
            <person name="Hirakawa H."/>
            <person name="Matsushita K."/>
        </authorList>
    </citation>
    <scope>NUCLEOTIDE SEQUENCE [LARGE SCALE GENOMIC DNA]</scope>
    <source>
        <strain evidence="3">101 / DSM 11237</strain>
    </source>
</reference>
<evidence type="ECO:0000313" key="2">
    <source>
        <dbReference type="EMBL" id="GAN81120.1"/>
    </source>
</evidence>
<feature type="domain" description="Glycosyltransferase 61 catalytic" evidence="1">
    <location>
        <begin position="128"/>
        <end position="300"/>
    </location>
</feature>
<dbReference type="AlphaFoldDB" id="A0A0D6PH94"/>
<dbReference type="EMBL" id="BANC01000075">
    <property type="protein sequence ID" value="GAN81120.1"/>
    <property type="molecule type" value="Genomic_DNA"/>
</dbReference>
<comment type="caution">
    <text evidence="2">The sequence shown here is derived from an EMBL/GenBank/DDBJ whole genome shotgun (WGS) entry which is preliminary data.</text>
</comment>
<evidence type="ECO:0000259" key="1">
    <source>
        <dbReference type="Pfam" id="PF04577"/>
    </source>
</evidence>
<dbReference type="OrthoDB" id="7185280at2"/>
<organism evidence="2 3">
    <name type="scientific">Acidocella aminolytica 101 = DSM 11237</name>
    <dbReference type="NCBI Taxonomy" id="1120923"/>
    <lineage>
        <taxon>Bacteria</taxon>
        <taxon>Pseudomonadati</taxon>
        <taxon>Pseudomonadota</taxon>
        <taxon>Alphaproteobacteria</taxon>
        <taxon>Acetobacterales</taxon>
        <taxon>Acidocellaceae</taxon>
        <taxon>Acidocella</taxon>
    </lineage>
</organism>
<dbReference type="Proteomes" id="UP000032668">
    <property type="component" value="Unassembled WGS sequence"/>
</dbReference>
<accession>A0A0D6PH94</accession>
<gene>
    <name evidence="2" type="ORF">Aam_077_001</name>
</gene>